<proteinExistence type="predicted"/>
<comment type="caution">
    <text evidence="1">The sequence shown here is derived from an EMBL/GenBank/DDBJ whole genome shotgun (WGS) entry which is preliminary data.</text>
</comment>
<sequence>MPVLNESIFMRSLKEAPDTSLYNIANSVVKRFVPDGLKQNDALKMLFSSFSSYGVKSALGGFV</sequence>
<accession>A0A1V5ZPU1</accession>
<dbReference type="AlphaFoldDB" id="A0A1V5ZPU1"/>
<evidence type="ECO:0000313" key="1">
    <source>
        <dbReference type="EMBL" id="OQB42088.1"/>
    </source>
</evidence>
<dbReference type="Proteomes" id="UP000485621">
    <property type="component" value="Unassembled WGS sequence"/>
</dbReference>
<protein>
    <submittedName>
        <fullName evidence="1">Uncharacterized protein</fullName>
    </submittedName>
</protein>
<name>A0A1V5ZPU1_9BACT</name>
<gene>
    <name evidence="1" type="ORF">BWY04_00447</name>
</gene>
<dbReference type="EMBL" id="MWDB01000006">
    <property type="protein sequence ID" value="OQB42088.1"/>
    <property type="molecule type" value="Genomic_DNA"/>
</dbReference>
<organism evidence="1">
    <name type="scientific">candidate division CPR1 bacterium ADurb.Bin160</name>
    <dbReference type="NCBI Taxonomy" id="1852826"/>
    <lineage>
        <taxon>Bacteria</taxon>
        <taxon>candidate division CPR1</taxon>
    </lineage>
</organism>
<reference evidence="1" key="1">
    <citation type="submission" date="2017-02" db="EMBL/GenBank/DDBJ databases">
        <title>Delving into the versatile metabolic prowess of the omnipresent phylum Bacteroidetes.</title>
        <authorList>
            <person name="Nobu M.K."/>
            <person name="Mei R."/>
            <person name="Narihiro T."/>
            <person name="Kuroda K."/>
            <person name="Liu W.-T."/>
        </authorList>
    </citation>
    <scope>NUCLEOTIDE SEQUENCE</scope>
    <source>
        <strain evidence="1">ADurb.Bin160</strain>
    </source>
</reference>